<dbReference type="PANTHER" id="PTHR42789:SF1">
    <property type="entry name" value="D-ISOMER SPECIFIC 2-HYDROXYACID DEHYDROGENASE FAMILY PROTEIN (AFU_ORTHOLOGUE AFUA_6G10090)"/>
    <property type="match status" value="1"/>
</dbReference>
<dbReference type="GO" id="GO:0016616">
    <property type="term" value="F:oxidoreductase activity, acting on the CH-OH group of donors, NAD or NADP as acceptor"/>
    <property type="evidence" value="ECO:0007669"/>
    <property type="project" value="InterPro"/>
</dbReference>
<proteinExistence type="inferred from homology"/>
<keyword evidence="3" id="KW-0520">NAD</keyword>
<evidence type="ECO:0000256" key="3">
    <source>
        <dbReference type="ARBA" id="ARBA00023027"/>
    </source>
</evidence>
<dbReference type="Pfam" id="PF02826">
    <property type="entry name" value="2-Hacid_dh_C"/>
    <property type="match status" value="1"/>
</dbReference>
<dbReference type="PANTHER" id="PTHR42789">
    <property type="entry name" value="D-ISOMER SPECIFIC 2-HYDROXYACID DEHYDROGENASE FAMILY PROTEIN (AFU_ORTHOLOGUE AFUA_6G10090)"/>
    <property type="match status" value="1"/>
</dbReference>
<evidence type="ECO:0000256" key="4">
    <source>
        <dbReference type="RuleBase" id="RU003719"/>
    </source>
</evidence>
<dbReference type="EMBL" id="VXRY01000219">
    <property type="protein sequence ID" value="MXY33519.1"/>
    <property type="molecule type" value="Genomic_DNA"/>
</dbReference>
<dbReference type="Gene3D" id="3.40.50.720">
    <property type="entry name" value="NAD(P)-binding Rossmann-like Domain"/>
    <property type="match status" value="2"/>
</dbReference>
<protein>
    <recommendedName>
        <fullName evidence="8">Hydroxyacid dehydrogenase</fullName>
    </recommendedName>
</protein>
<evidence type="ECO:0008006" key="8">
    <source>
        <dbReference type="Google" id="ProtNLM"/>
    </source>
</evidence>
<reference evidence="7" key="1">
    <citation type="submission" date="2019-09" db="EMBL/GenBank/DDBJ databases">
        <title>Characterisation of the sponge microbiome using genome-centric metagenomics.</title>
        <authorList>
            <person name="Engelberts J.P."/>
            <person name="Robbins S.J."/>
            <person name="De Goeij J.M."/>
            <person name="Aranda M."/>
            <person name="Bell S.C."/>
            <person name="Webster N.S."/>
        </authorList>
    </citation>
    <scope>NUCLEOTIDE SEQUENCE</scope>
    <source>
        <strain evidence="7">SB0664_bin_43</strain>
    </source>
</reference>
<name>A0A6B0Y0U2_9RHOB</name>
<feature type="domain" description="D-isomer specific 2-hydroxyacid dehydrogenase NAD-binding" evidence="6">
    <location>
        <begin position="105"/>
        <end position="280"/>
    </location>
</feature>
<dbReference type="InterPro" id="IPR006139">
    <property type="entry name" value="D-isomer_2_OHA_DH_cat_dom"/>
</dbReference>
<sequence>MTDCVIVQPIARCGVELLQDSGLSVFVAPAPKLTVLKPHLSTARAVITRNSGFSAEAIEAAPNLAIIASHGTGTDRIDKAAAERRGIRVVSTPGTNAQSVAEHALALMFACARRVPDADHAVRAGDWSFRERGHQREMHGCHLGLVGYGHVARKLATLAKGLGMTVTVHSNHASDLDLAADGVLRASHLEDLLATAQVVSLHGLPGRSRVLDEALLSKLRTDAILINTARGVLIDEAALAAALRGGRIAAAGLDVFSSEPLPGDSPILDCPNIVLTPHIGGSAVEARERTALEVARRVVEGLRTDSPD</sequence>
<comment type="similarity">
    <text evidence="1 4">Belongs to the D-isomer specific 2-hydroxyacid dehydrogenase family.</text>
</comment>
<gene>
    <name evidence="7" type="ORF">F4Y60_05405</name>
</gene>
<evidence type="ECO:0000256" key="2">
    <source>
        <dbReference type="ARBA" id="ARBA00023002"/>
    </source>
</evidence>
<evidence type="ECO:0000259" key="6">
    <source>
        <dbReference type="Pfam" id="PF02826"/>
    </source>
</evidence>
<dbReference type="AlphaFoldDB" id="A0A6B0Y0U2"/>
<dbReference type="SUPFAM" id="SSF52283">
    <property type="entry name" value="Formate/glycerate dehydrogenase catalytic domain-like"/>
    <property type="match status" value="1"/>
</dbReference>
<feature type="domain" description="D-isomer specific 2-hydroxyacid dehydrogenase catalytic" evidence="5">
    <location>
        <begin position="5"/>
        <end position="307"/>
    </location>
</feature>
<dbReference type="InterPro" id="IPR006140">
    <property type="entry name" value="D-isomer_DH_NAD-bd"/>
</dbReference>
<dbReference type="InterPro" id="IPR036291">
    <property type="entry name" value="NAD(P)-bd_dom_sf"/>
</dbReference>
<dbReference type="GO" id="GO:0051287">
    <property type="term" value="F:NAD binding"/>
    <property type="evidence" value="ECO:0007669"/>
    <property type="project" value="InterPro"/>
</dbReference>
<dbReference type="SUPFAM" id="SSF51735">
    <property type="entry name" value="NAD(P)-binding Rossmann-fold domains"/>
    <property type="match status" value="1"/>
</dbReference>
<dbReference type="Pfam" id="PF00389">
    <property type="entry name" value="2-Hacid_dh"/>
    <property type="match status" value="1"/>
</dbReference>
<evidence type="ECO:0000313" key="7">
    <source>
        <dbReference type="EMBL" id="MXY33519.1"/>
    </source>
</evidence>
<keyword evidence="2 4" id="KW-0560">Oxidoreductase</keyword>
<evidence type="ECO:0000256" key="1">
    <source>
        <dbReference type="ARBA" id="ARBA00005854"/>
    </source>
</evidence>
<organism evidence="7">
    <name type="scientific">Boseongicola sp. SB0664_bin_43</name>
    <dbReference type="NCBI Taxonomy" id="2604844"/>
    <lineage>
        <taxon>Bacteria</taxon>
        <taxon>Pseudomonadati</taxon>
        <taxon>Pseudomonadota</taxon>
        <taxon>Alphaproteobacteria</taxon>
        <taxon>Rhodobacterales</taxon>
        <taxon>Paracoccaceae</taxon>
        <taxon>Boseongicola</taxon>
    </lineage>
</organism>
<dbReference type="PROSITE" id="PS00671">
    <property type="entry name" value="D_2_HYDROXYACID_DH_3"/>
    <property type="match status" value="1"/>
</dbReference>
<dbReference type="InterPro" id="IPR050857">
    <property type="entry name" value="D-2-hydroxyacid_DH"/>
</dbReference>
<dbReference type="InterPro" id="IPR029753">
    <property type="entry name" value="D-isomer_DH_CS"/>
</dbReference>
<accession>A0A6B0Y0U2</accession>
<evidence type="ECO:0000259" key="5">
    <source>
        <dbReference type="Pfam" id="PF00389"/>
    </source>
</evidence>
<comment type="caution">
    <text evidence="7">The sequence shown here is derived from an EMBL/GenBank/DDBJ whole genome shotgun (WGS) entry which is preliminary data.</text>
</comment>